<organism evidence="1 2">
    <name type="scientific">Ditylenchus dipsaci</name>
    <dbReference type="NCBI Taxonomy" id="166011"/>
    <lineage>
        <taxon>Eukaryota</taxon>
        <taxon>Metazoa</taxon>
        <taxon>Ecdysozoa</taxon>
        <taxon>Nematoda</taxon>
        <taxon>Chromadorea</taxon>
        <taxon>Rhabditida</taxon>
        <taxon>Tylenchina</taxon>
        <taxon>Tylenchomorpha</taxon>
        <taxon>Sphaerularioidea</taxon>
        <taxon>Anguinidae</taxon>
        <taxon>Anguininae</taxon>
        <taxon>Ditylenchus</taxon>
    </lineage>
</organism>
<accession>A0A915DEC0</accession>
<dbReference type="Proteomes" id="UP000887574">
    <property type="component" value="Unplaced"/>
</dbReference>
<name>A0A915DEC0_9BILA</name>
<reference evidence="2" key="1">
    <citation type="submission" date="2022-11" db="UniProtKB">
        <authorList>
            <consortium name="WormBaseParasite"/>
        </authorList>
    </citation>
    <scope>IDENTIFICATION</scope>
</reference>
<sequence length="211" mass="22964">MNPNISASQNATQFLTLLNEFKKKVETESKCQICWDLSIAPIICSLCGNNVGCSEVEKGSTGFRQYLSLDRSLSQSSPGWILNQINEPSCSNTSAIKPSPAPSSTPKSVIKPYSVIFNCPSRALAGALNHNNQPTCFKTPTIKSDAMPSDSPSFYSQKPNTTSDIQILPMIPPTSPPVNNQVKTRFLPGEAHNLCHTSIFCSYLFFADILA</sequence>
<dbReference type="WBParaSite" id="jg18334">
    <property type="protein sequence ID" value="jg18334"/>
    <property type="gene ID" value="jg18334"/>
</dbReference>
<evidence type="ECO:0000313" key="2">
    <source>
        <dbReference type="WBParaSite" id="jg18334"/>
    </source>
</evidence>
<protein>
    <submittedName>
        <fullName evidence="2">Uncharacterized protein</fullName>
    </submittedName>
</protein>
<dbReference type="AlphaFoldDB" id="A0A915DEC0"/>
<keyword evidence="1" id="KW-1185">Reference proteome</keyword>
<evidence type="ECO:0000313" key="1">
    <source>
        <dbReference type="Proteomes" id="UP000887574"/>
    </source>
</evidence>
<proteinExistence type="predicted"/>